<dbReference type="Pfam" id="PF12172">
    <property type="entry name" value="zf-ChsH2"/>
    <property type="match status" value="1"/>
</dbReference>
<protein>
    <submittedName>
        <fullName evidence="3">DNA-binding protein</fullName>
    </submittedName>
</protein>
<comment type="caution">
    <text evidence="3">The sequence shown here is derived from an EMBL/GenBank/DDBJ whole genome shotgun (WGS) entry which is preliminary data.</text>
</comment>
<dbReference type="Gene3D" id="6.10.30.10">
    <property type="match status" value="1"/>
</dbReference>
<evidence type="ECO:0000259" key="2">
    <source>
        <dbReference type="Pfam" id="PF12172"/>
    </source>
</evidence>
<dbReference type="GO" id="GO:0003677">
    <property type="term" value="F:DNA binding"/>
    <property type="evidence" value="ECO:0007669"/>
    <property type="project" value="UniProtKB-KW"/>
</dbReference>
<feature type="domain" description="ChsH2 C-terminal OB-fold" evidence="1">
    <location>
        <begin position="54"/>
        <end position="116"/>
    </location>
</feature>
<reference evidence="3 4" key="1">
    <citation type="submission" date="2019-11" db="EMBL/GenBank/DDBJ databases">
        <title>Pseudooceanicola pacifica sp. nov., isolated from deep-sea sediment of the Pacific Ocean.</title>
        <authorList>
            <person name="Lyu L."/>
        </authorList>
    </citation>
    <scope>NUCLEOTIDE SEQUENCE [LARGE SCALE GENOMIC DNA]</scope>
    <source>
        <strain evidence="3 4">216_PA32_1</strain>
    </source>
</reference>
<evidence type="ECO:0000259" key="1">
    <source>
        <dbReference type="Pfam" id="PF01796"/>
    </source>
</evidence>
<dbReference type="PANTHER" id="PTHR34075:SF5">
    <property type="entry name" value="BLR3430 PROTEIN"/>
    <property type="match status" value="1"/>
</dbReference>
<name>A0A844W3Q9_9RHOB</name>
<dbReference type="AlphaFoldDB" id="A0A844W3Q9"/>
<dbReference type="InterPro" id="IPR012340">
    <property type="entry name" value="NA-bd_OB-fold"/>
</dbReference>
<dbReference type="Proteomes" id="UP000443843">
    <property type="component" value="Unassembled WGS sequence"/>
</dbReference>
<keyword evidence="4" id="KW-1185">Reference proteome</keyword>
<dbReference type="InterPro" id="IPR002878">
    <property type="entry name" value="ChsH2_C"/>
</dbReference>
<organism evidence="3 4">
    <name type="scientific">Pseudooceanicola pacificus</name>
    <dbReference type="NCBI Taxonomy" id="2676438"/>
    <lineage>
        <taxon>Bacteria</taxon>
        <taxon>Pseudomonadati</taxon>
        <taxon>Pseudomonadota</taxon>
        <taxon>Alphaproteobacteria</taxon>
        <taxon>Rhodobacterales</taxon>
        <taxon>Paracoccaceae</taxon>
        <taxon>Pseudooceanicola</taxon>
    </lineage>
</organism>
<dbReference type="EMBL" id="WNXQ01000002">
    <property type="protein sequence ID" value="MWB77344.1"/>
    <property type="molecule type" value="Genomic_DNA"/>
</dbReference>
<keyword evidence="3" id="KW-0238">DNA-binding</keyword>
<dbReference type="SUPFAM" id="SSF50249">
    <property type="entry name" value="Nucleic acid-binding proteins"/>
    <property type="match status" value="1"/>
</dbReference>
<sequence length="135" mass="14851">MSAEVKPDRTGPAGAFWSALDGGRLEFQRCRACGAAQLPAREECTACLSPDLAWEAAQGGATLISWVVYHRPYHEAFKDRIPYNVAVVELDEGPRLISNILAPNDSLRIDMPLRLELGESFGQTIPQFRPRVPTG</sequence>
<evidence type="ECO:0000313" key="4">
    <source>
        <dbReference type="Proteomes" id="UP000443843"/>
    </source>
</evidence>
<gene>
    <name evidence="3" type="ORF">GLS40_04840</name>
</gene>
<dbReference type="PANTHER" id="PTHR34075">
    <property type="entry name" value="BLR3430 PROTEIN"/>
    <property type="match status" value="1"/>
</dbReference>
<dbReference type="InterPro" id="IPR022002">
    <property type="entry name" value="ChsH2_Znr"/>
</dbReference>
<accession>A0A844W3Q9</accession>
<dbReference type="Pfam" id="PF01796">
    <property type="entry name" value="OB_ChsH2_C"/>
    <property type="match status" value="1"/>
</dbReference>
<proteinExistence type="predicted"/>
<dbReference type="RefSeq" id="WP_160381604.1">
    <property type="nucleotide sequence ID" value="NZ_WNXQ01000002.1"/>
</dbReference>
<evidence type="ECO:0000313" key="3">
    <source>
        <dbReference type="EMBL" id="MWB77344.1"/>
    </source>
</evidence>
<dbReference type="InterPro" id="IPR052513">
    <property type="entry name" value="Thioester_dehydratase-like"/>
</dbReference>
<feature type="domain" description="ChsH2 rubredoxin-like zinc ribbon" evidence="2">
    <location>
        <begin position="17"/>
        <end position="52"/>
    </location>
</feature>